<evidence type="ECO:0000313" key="1">
    <source>
        <dbReference type="EMBL" id="WWQ65537.1"/>
    </source>
</evidence>
<sequence>MASEQTSLPVRGAAEPHAQNHRRPPAPHPRRGDPHRPRGRRPADRRRGGPAVADDPVANDALWISAPYDLVLPGADSDGHTATQSVDVQISHDNTDNSVSGGTLTVDAGELAGIAAVTWPANCTEDAASALRATCSFGTLDGSPWITAATLGVHAEAGAPADASASLHYSATADSAFGPLDAYPTDTRITVANGPDLGLSELPFNTKVAVDSDVAQPVRLTNSGNRTADRTILTLFASHGLNLAHRYGNCTYLEADQVSNSTGTTAVCVLDQAVAPGQTYDLSPATAVRTTAAALYERFDYQVTPYTDEAYEQALAGRPFVQGTGDAFVPAPVASLRAASGTDDLNLADNYRIATYTAANTADLKAIGKSVSGVAVGDTVTARVGVRNKGPAWVASLGAGASVATIDVTLPVGTTVTKKPEMCDEADGRHYVCRTPILLWENARTVFDFKLRVDSVSAAGATGTVATRNEDPELRISAFDPNLRNNSTTFTISG</sequence>
<dbReference type="Proteomes" id="UP001432251">
    <property type="component" value="Chromosome"/>
</dbReference>
<keyword evidence="2" id="KW-1185">Reference proteome</keyword>
<evidence type="ECO:0000313" key="2">
    <source>
        <dbReference type="Proteomes" id="UP001432251"/>
    </source>
</evidence>
<name>A0ACD5AE96_9ACTN</name>
<dbReference type="EMBL" id="CP146022">
    <property type="protein sequence ID" value="WWQ65537.1"/>
    <property type="molecule type" value="Genomic_DNA"/>
</dbReference>
<protein>
    <submittedName>
        <fullName evidence="1">Uncharacterized protein</fullName>
    </submittedName>
</protein>
<organism evidence="1 2">
    <name type="scientific">Streptomyces citrinus</name>
    <dbReference type="NCBI Taxonomy" id="3118173"/>
    <lineage>
        <taxon>Bacteria</taxon>
        <taxon>Bacillati</taxon>
        <taxon>Actinomycetota</taxon>
        <taxon>Actinomycetes</taxon>
        <taxon>Kitasatosporales</taxon>
        <taxon>Streptomycetaceae</taxon>
        <taxon>Streptomyces</taxon>
    </lineage>
</organism>
<gene>
    <name evidence="1" type="ORF">V2W30_20915</name>
</gene>
<accession>A0ACD5AE96</accession>
<reference evidence="1" key="1">
    <citation type="journal article" date="2025" name="Int. J. Syst. Evol. Microbiol.">
        <title>Streptomyces citrinus sp. nov., with yellow diffusible pigment.</title>
        <authorList>
            <person name="He Y."/>
            <person name="Yang E."/>
            <person name="Xu J."/>
            <person name="Sun Y."/>
            <person name="Sun L."/>
        </authorList>
    </citation>
    <scope>NUCLEOTIDE SEQUENCE</scope>
    <source>
        <strain evidence="1">Q6</strain>
    </source>
</reference>
<proteinExistence type="predicted"/>